<dbReference type="SUPFAM" id="SSF46565">
    <property type="entry name" value="Chaperone J-domain"/>
    <property type="match status" value="1"/>
</dbReference>
<dbReference type="FunFam" id="2.60.260.20:FF:000013">
    <property type="entry name" value="DnaJ subfamily B member 11"/>
    <property type="match status" value="1"/>
</dbReference>
<name>A0A4R3YY23_9GAMM</name>
<dbReference type="InterPro" id="IPR008971">
    <property type="entry name" value="HSP40/DnaJ_pept-bd"/>
</dbReference>
<reference evidence="3 4" key="1">
    <citation type="submission" date="2019-03" db="EMBL/GenBank/DDBJ databases">
        <title>Above-ground endophytic microbial communities from plants in different locations in the United States.</title>
        <authorList>
            <person name="Frank C."/>
        </authorList>
    </citation>
    <scope>NUCLEOTIDE SEQUENCE [LARGE SCALE GENOMIC DNA]</scope>
    <source>
        <strain evidence="3 4">LP_13_YM</strain>
    </source>
</reference>
<dbReference type="GO" id="GO:0005737">
    <property type="term" value="C:cytoplasm"/>
    <property type="evidence" value="ECO:0007669"/>
    <property type="project" value="TreeGrafter"/>
</dbReference>
<dbReference type="CDD" id="cd06257">
    <property type="entry name" value="DnaJ"/>
    <property type="match status" value="1"/>
</dbReference>
<dbReference type="GO" id="GO:0051082">
    <property type="term" value="F:unfolded protein binding"/>
    <property type="evidence" value="ECO:0007669"/>
    <property type="project" value="InterPro"/>
</dbReference>
<sequence length="307" mass="33036">MEFKDYYDALGVKPEATDAEIKAAYRKLARKYHPDKNKEAGAEEKFKTINEANEVLKDPEKRSAYDQVRAGGYRSGEQFRPPPGWGQQQGQGFDFGNMGGGGGGGDFSDFFESLFGGRAAGARGQAQSHARRGRDIQARIDTDLHTAYHGGKTRLVLNDSAGGERVLEVKIPAGIQAGQVIRLAGQGHAGSGGGPSGDLLLEVGIRDDARFRLEGRTVLHTLPISPWEAALGASVPVPTLGGHVDLRIPAGSQSGRKLRLKGRGMPGSEPGDQIVVLEIRVPVADTHEEKAAFEELKDAFPDFDPRR</sequence>
<dbReference type="AlphaFoldDB" id="A0A4R3YY23"/>
<dbReference type="Gene3D" id="2.60.260.20">
    <property type="entry name" value="Urease metallochaperone UreE, N-terminal domain"/>
    <property type="match status" value="2"/>
</dbReference>
<dbReference type="SUPFAM" id="SSF49493">
    <property type="entry name" value="HSP40/DnaJ peptide-binding domain"/>
    <property type="match status" value="2"/>
</dbReference>
<evidence type="ECO:0000259" key="2">
    <source>
        <dbReference type="PROSITE" id="PS50076"/>
    </source>
</evidence>
<dbReference type="InterPro" id="IPR036869">
    <property type="entry name" value="J_dom_sf"/>
</dbReference>
<dbReference type="Pfam" id="PF01556">
    <property type="entry name" value="DnaJ_C"/>
    <property type="match status" value="1"/>
</dbReference>
<dbReference type="InterPro" id="IPR018253">
    <property type="entry name" value="DnaJ_domain_CS"/>
</dbReference>
<protein>
    <submittedName>
        <fullName evidence="3">Curved DNA-binding protein</fullName>
    </submittedName>
</protein>
<dbReference type="RefSeq" id="WP_132141515.1">
    <property type="nucleotide sequence ID" value="NZ_SMCS01000001.1"/>
</dbReference>
<dbReference type="GO" id="GO:0003677">
    <property type="term" value="F:DNA binding"/>
    <property type="evidence" value="ECO:0007669"/>
    <property type="project" value="UniProtKB-KW"/>
</dbReference>
<evidence type="ECO:0000313" key="4">
    <source>
        <dbReference type="Proteomes" id="UP000295645"/>
    </source>
</evidence>
<evidence type="ECO:0000313" key="3">
    <source>
        <dbReference type="EMBL" id="TCV97452.1"/>
    </source>
</evidence>
<dbReference type="InterPro" id="IPR002939">
    <property type="entry name" value="DnaJ_C"/>
</dbReference>
<dbReference type="PANTHER" id="PTHR43096">
    <property type="entry name" value="DNAJ HOMOLOG 1, MITOCHONDRIAL-RELATED"/>
    <property type="match status" value="1"/>
</dbReference>
<dbReference type="Pfam" id="PF00226">
    <property type="entry name" value="DnaJ"/>
    <property type="match status" value="1"/>
</dbReference>
<keyword evidence="1" id="KW-0143">Chaperone</keyword>
<dbReference type="PROSITE" id="PS50076">
    <property type="entry name" value="DNAJ_2"/>
    <property type="match status" value="1"/>
</dbReference>
<dbReference type="Proteomes" id="UP000295645">
    <property type="component" value="Unassembled WGS sequence"/>
</dbReference>
<evidence type="ECO:0000256" key="1">
    <source>
        <dbReference type="ARBA" id="ARBA00023186"/>
    </source>
</evidence>
<accession>A0A4R3YY23</accession>
<feature type="domain" description="J" evidence="2">
    <location>
        <begin position="5"/>
        <end position="69"/>
    </location>
</feature>
<comment type="caution">
    <text evidence="3">The sequence shown here is derived from an EMBL/GenBank/DDBJ whole genome shotgun (WGS) entry which is preliminary data.</text>
</comment>
<dbReference type="PROSITE" id="PS00636">
    <property type="entry name" value="DNAJ_1"/>
    <property type="match status" value="1"/>
</dbReference>
<organism evidence="3 4">
    <name type="scientific">Luteibacter rhizovicinus</name>
    <dbReference type="NCBI Taxonomy" id="242606"/>
    <lineage>
        <taxon>Bacteria</taxon>
        <taxon>Pseudomonadati</taxon>
        <taxon>Pseudomonadota</taxon>
        <taxon>Gammaproteobacteria</taxon>
        <taxon>Lysobacterales</taxon>
        <taxon>Rhodanobacteraceae</taxon>
        <taxon>Luteibacter</taxon>
    </lineage>
</organism>
<dbReference type="OrthoDB" id="9779889at2"/>
<dbReference type="CDD" id="cd10747">
    <property type="entry name" value="DnaJ_C"/>
    <property type="match status" value="1"/>
</dbReference>
<dbReference type="PRINTS" id="PR00625">
    <property type="entry name" value="JDOMAIN"/>
</dbReference>
<keyword evidence="3" id="KW-0238">DNA-binding</keyword>
<keyword evidence="4" id="KW-1185">Reference proteome</keyword>
<dbReference type="PANTHER" id="PTHR43096:SF52">
    <property type="entry name" value="DNAJ HOMOLOG 1, MITOCHONDRIAL-RELATED"/>
    <property type="match status" value="1"/>
</dbReference>
<dbReference type="EMBL" id="SMCS01000001">
    <property type="protein sequence ID" value="TCV97452.1"/>
    <property type="molecule type" value="Genomic_DNA"/>
</dbReference>
<gene>
    <name evidence="3" type="ORF">EC912_101464</name>
</gene>
<proteinExistence type="predicted"/>
<dbReference type="InterPro" id="IPR001623">
    <property type="entry name" value="DnaJ_domain"/>
</dbReference>
<dbReference type="SMART" id="SM00271">
    <property type="entry name" value="DnaJ"/>
    <property type="match status" value="1"/>
</dbReference>
<dbReference type="GO" id="GO:0042026">
    <property type="term" value="P:protein refolding"/>
    <property type="evidence" value="ECO:0007669"/>
    <property type="project" value="TreeGrafter"/>
</dbReference>
<dbReference type="Gene3D" id="1.10.287.110">
    <property type="entry name" value="DnaJ domain"/>
    <property type="match status" value="1"/>
</dbReference>